<dbReference type="HOGENOM" id="CLU_2248587_0_0_11"/>
<proteinExistence type="predicted"/>
<name>D9WHM3_9ACTN</name>
<evidence type="ECO:0000313" key="1">
    <source>
        <dbReference type="EMBL" id="EFL21275.1"/>
    </source>
</evidence>
<organism evidence="1 2">
    <name type="scientific">Streptomyces himastatinicus ATCC 53653</name>
    <dbReference type="NCBI Taxonomy" id="457427"/>
    <lineage>
        <taxon>Bacteria</taxon>
        <taxon>Bacillati</taxon>
        <taxon>Actinomycetota</taxon>
        <taxon>Actinomycetes</taxon>
        <taxon>Kitasatosporales</taxon>
        <taxon>Streptomycetaceae</taxon>
        <taxon>Streptomyces</taxon>
        <taxon>Streptomyces violaceusniger group</taxon>
    </lineage>
</organism>
<keyword evidence="2" id="KW-1185">Reference proteome</keyword>
<reference evidence="1 2" key="1">
    <citation type="submission" date="2009-02" db="EMBL/GenBank/DDBJ databases">
        <title>Annotation of Streptomyces hygroscopicus strain ATCC 53653.</title>
        <authorList>
            <consortium name="The Broad Institute Genome Sequencing Platform"/>
            <consortium name="Broad Institute Microbial Sequencing Center"/>
            <person name="Fischbach M."/>
            <person name="Godfrey P."/>
            <person name="Ward D."/>
            <person name="Young S."/>
            <person name="Zeng Q."/>
            <person name="Koehrsen M."/>
            <person name="Alvarado L."/>
            <person name="Berlin A.M."/>
            <person name="Bochicchio J."/>
            <person name="Borenstein D."/>
            <person name="Chapman S.B."/>
            <person name="Chen Z."/>
            <person name="Engels R."/>
            <person name="Freedman E."/>
            <person name="Gellesch M."/>
            <person name="Goldberg J."/>
            <person name="Griggs A."/>
            <person name="Gujja S."/>
            <person name="Heilman E.R."/>
            <person name="Heiman D.I."/>
            <person name="Hepburn T.A."/>
            <person name="Howarth C."/>
            <person name="Jen D."/>
            <person name="Larson L."/>
            <person name="Lewis B."/>
            <person name="Mehta T."/>
            <person name="Park D."/>
            <person name="Pearson M."/>
            <person name="Richards J."/>
            <person name="Roberts A."/>
            <person name="Saif S."/>
            <person name="Shea T.D."/>
            <person name="Shenoy N."/>
            <person name="Sisk P."/>
            <person name="Stolte C."/>
            <person name="Sykes S.N."/>
            <person name="Thomson T."/>
            <person name="Walk T."/>
            <person name="White J."/>
            <person name="Yandava C."/>
            <person name="Straight P."/>
            <person name="Clardy J."/>
            <person name="Hung D."/>
            <person name="Kolter R."/>
            <person name="Mekalanos J."/>
            <person name="Walker S."/>
            <person name="Walsh C.T."/>
            <person name="Wieland-Brown L.C."/>
            <person name="Haas B."/>
            <person name="Nusbaum C."/>
            <person name="Birren B."/>
        </authorList>
    </citation>
    <scope>NUCLEOTIDE SEQUENCE [LARGE SCALE GENOMIC DNA]</scope>
    <source>
        <strain evidence="1 2">ATCC 53653</strain>
    </source>
</reference>
<sequence length="104" mass="10451">MVPVHQGGGLMRADLLAEPIADLDAALAAVDAFDQALVSGLLRPQPGRATGLTDLAQAVAGTPLAARVAEAAEKAAAGAAGEDHFVALAATTKPHCWGPSMTRK</sequence>
<dbReference type="STRING" id="457427.SSOG_00987"/>
<accession>D9WHM3</accession>
<evidence type="ECO:0000313" key="2">
    <source>
        <dbReference type="Proteomes" id="UP000003963"/>
    </source>
</evidence>
<dbReference type="AlphaFoldDB" id="D9WHM3"/>
<dbReference type="EMBL" id="GG657754">
    <property type="protein sequence ID" value="EFL21275.1"/>
    <property type="molecule type" value="Genomic_DNA"/>
</dbReference>
<dbReference type="Proteomes" id="UP000003963">
    <property type="component" value="Unassembled WGS sequence"/>
</dbReference>
<gene>
    <name evidence="1" type="ORF">SSOG_00987</name>
</gene>
<protein>
    <submittedName>
        <fullName evidence="1">Uncharacterized protein</fullName>
    </submittedName>
</protein>